<dbReference type="Pfam" id="PF04433">
    <property type="entry name" value="SWIRM"/>
    <property type="match status" value="1"/>
</dbReference>
<dbReference type="GO" id="GO:0003713">
    <property type="term" value="F:transcription coactivator activity"/>
    <property type="evidence" value="ECO:0007669"/>
    <property type="project" value="TreeGrafter"/>
</dbReference>
<keyword evidence="4" id="KW-1185">Reference proteome</keyword>
<dbReference type="GO" id="GO:0003682">
    <property type="term" value="F:chromatin binding"/>
    <property type="evidence" value="ECO:0007669"/>
    <property type="project" value="TreeGrafter"/>
</dbReference>
<dbReference type="PANTHER" id="PTHR12374">
    <property type="entry name" value="TRANSCRIPTIONAL ADAPTOR 2 ADA2 -RELATED"/>
    <property type="match status" value="1"/>
</dbReference>
<protein>
    <recommendedName>
        <fullName evidence="2">SWIRM domain-containing protein</fullName>
    </recommendedName>
</protein>
<dbReference type="InterPro" id="IPR009057">
    <property type="entry name" value="Homeodomain-like_sf"/>
</dbReference>
<dbReference type="GO" id="GO:0006357">
    <property type="term" value="P:regulation of transcription by RNA polymerase II"/>
    <property type="evidence" value="ECO:0007669"/>
    <property type="project" value="TreeGrafter"/>
</dbReference>
<gene>
    <name evidence="3" type="ORF">CANCADRAFT_1904</name>
</gene>
<dbReference type="FunFam" id="1.10.10.10:FF:000087">
    <property type="entry name" value="Transcriptional adapter 2"/>
    <property type="match status" value="1"/>
</dbReference>
<evidence type="ECO:0000256" key="1">
    <source>
        <dbReference type="SAM" id="MobiDB-lite"/>
    </source>
</evidence>
<name>A0A1E4TEH2_9ASCO</name>
<dbReference type="OrthoDB" id="5598695at2759"/>
<feature type="region of interest" description="Disordered" evidence="1">
    <location>
        <begin position="1"/>
        <end position="80"/>
    </location>
</feature>
<feature type="domain" description="SWIRM" evidence="2">
    <location>
        <begin position="332"/>
        <end position="429"/>
    </location>
</feature>
<dbReference type="GO" id="GO:0006338">
    <property type="term" value="P:chromatin remodeling"/>
    <property type="evidence" value="ECO:0007669"/>
    <property type="project" value="TreeGrafter"/>
</dbReference>
<accession>A0A1E4TEH2</accession>
<dbReference type="SUPFAM" id="SSF46689">
    <property type="entry name" value="Homeodomain-like"/>
    <property type="match status" value="1"/>
</dbReference>
<evidence type="ECO:0000259" key="2">
    <source>
        <dbReference type="PROSITE" id="PS50934"/>
    </source>
</evidence>
<sequence length="429" mass="47479">MSYVSDLIQSDQPTPVLISPPLSPGEDKSSVKSEDAELAKRLAQQRLEERSTLRPSFPRVLSDTSSNDSPSSANHITASSARDTGIMRLKLLDHTLPIGPVMSAPNSPALEKGDAFKVKQPQTSTTTTAWDSLRKDPLSYYKRERSFLSRYARAGSNSPVRGNDRPVTAACSPLAVKALARLTRLPPRASRTHSNPPPRSRREASVDTRDRRIMHLERGRRAESIASSAGSRSPSPYALRNNPDHSTHSSSGLSQVHRPDEDVEMASPPTYVPARRPATPVRRVIAGTVGGSRESSPLRRTSSPASKVHDMDFAALPDYSPPISTLSNGKQLRAEWKGAAMDLSDDPEAHLLHPAELQLASTLRLPCQLYLDSKRRIFAEKVHRLKNGLPFRRTDSQKACRIDVNKASRLYMAFERVGWLNDDLFQQYL</sequence>
<dbReference type="EMBL" id="KV453842">
    <property type="protein sequence ID" value="ODV90172.1"/>
    <property type="molecule type" value="Genomic_DNA"/>
</dbReference>
<dbReference type="Proteomes" id="UP000095023">
    <property type="component" value="Unassembled WGS sequence"/>
</dbReference>
<organism evidence="3 4">
    <name type="scientific">Tortispora caseinolytica NRRL Y-17796</name>
    <dbReference type="NCBI Taxonomy" id="767744"/>
    <lineage>
        <taxon>Eukaryota</taxon>
        <taxon>Fungi</taxon>
        <taxon>Dikarya</taxon>
        <taxon>Ascomycota</taxon>
        <taxon>Saccharomycotina</taxon>
        <taxon>Trigonopsidomycetes</taxon>
        <taxon>Trigonopsidales</taxon>
        <taxon>Trigonopsidaceae</taxon>
        <taxon>Tortispora</taxon>
    </lineage>
</organism>
<dbReference type="Gene3D" id="1.10.10.10">
    <property type="entry name" value="Winged helix-like DNA-binding domain superfamily/Winged helix DNA-binding domain"/>
    <property type="match status" value="1"/>
</dbReference>
<dbReference type="InterPro" id="IPR007526">
    <property type="entry name" value="SWIRM"/>
</dbReference>
<reference evidence="4" key="1">
    <citation type="submission" date="2016-02" db="EMBL/GenBank/DDBJ databases">
        <title>Comparative genomics of biotechnologically important yeasts.</title>
        <authorList>
            <consortium name="DOE Joint Genome Institute"/>
            <person name="Riley R."/>
            <person name="Haridas S."/>
            <person name="Wolfe K.H."/>
            <person name="Lopes M.R."/>
            <person name="Hittinger C.T."/>
            <person name="Goker M."/>
            <person name="Salamov A."/>
            <person name="Wisecaver J."/>
            <person name="Long T.M."/>
            <person name="Aerts A.L."/>
            <person name="Barry K."/>
            <person name="Choi C."/>
            <person name="Clum A."/>
            <person name="Coughlan A.Y."/>
            <person name="Deshpande S."/>
            <person name="Douglass A.P."/>
            <person name="Hanson S.J."/>
            <person name="Klenk H.-P."/>
            <person name="Labutti K."/>
            <person name="Lapidus A."/>
            <person name="Lindquist E."/>
            <person name="Lipzen A."/>
            <person name="Meier-Kolthoff J.P."/>
            <person name="Ohm R.A."/>
            <person name="Otillar R.P."/>
            <person name="Pangilinan J."/>
            <person name="Peng Y."/>
            <person name="Rokas A."/>
            <person name="Rosa C.A."/>
            <person name="Scheuner C."/>
            <person name="Sibirny A.A."/>
            <person name="Slot J.C."/>
            <person name="Stielow J.B."/>
            <person name="Sun H."/>
            <person name="Kurtzman C.P."/>
            <person name="Blackwell M."/>
            <person name="Jeffries T.W."/>
            <person name="Grigoriev I.V."/>
        </authorList>
    </citation>
    <scope>NUCLEOTIDE SEQUENCE [LARGE SCALE GENOMIC DNA]</scope>
    <source>
        <strain evidence="4">NRRL Y-17796</strain>
    </source>
</reference>
<feature type="compositionally biased region" description="Basic and acidic residues" evidence="1">
    <location>
        <begin position="200"/>
        <end position="223"/>
    </location>
</feature>
<proteinExistence type="predicted"/>
<dbReference type="PROSITE" id="PS50934">
    <property type="entry name" value="SWIRM"/>
    <property type="match status" value="1"/>
</dbReference>
<dbReference type="AlphaFoldDB" id="A0A1E4TEH2"/>
<feature type="compositionally biased region" description="Basic and acidic residues" evidence="1">
    <location>
        <begin position="25"/>
        <end position="52"/>
    </location>
</feature>
<dbReference type="InterPro" id="IPR036388">
    <property type="entry name" value="WH-like_DNA-bd_sf"/>
</dbReference>
<dbReference type="PANTHER" id="PTHR12374:SF21">
    <property type="entry name" value="SWIRM DOMAIN-CONTAINING PROTEIN FUN19-RELATED"/>
    <property type="match status" value="1"/>
</dbReference>
<feature type="compositionally biased region" description="Low complexity" evidence="1">
    <location>
        <begin position="224"/>
        <end position="238"/>
    </location>
</feature>
<feature type="region of interest" description="Disordered" evidence="1">
    <location>
        <begin position="181"/>
        <end position="278"/>
    </location>
</feature>
<evidence type="ECO:0000313" key="3">
    <source>
        <dbReference type="EMBL" id="ODV90172.1"/>
    </source>
</evidence>
<evidence type="ECO:0000313" key="4">
    <source>
        <dbReference type="Proteomes" id="UP000095023"/>
    </source>
</evidence>
<dbReference type="GO" id="GO:0070210">
    <property type="term" value="C:Rpd3L-Expanded complex"/>
    <property type="evidence" value="ECO:0007669"/>
    <property type="project" value="TreeGrafter"/>
</dbReference>
<feature type="compositionally biased region" description="Low complexity" evidence="1">
    <location>
        <begin position="62"/>
        <end position="72"/>
    </location>
</feature>